<evidence type="ECO:0000256" key="1">
    <source>
        <dbReference type="SAM" id="MobiDB-lite"/>
    </source>
</evidence>
<reference evidence="2 3" key="1">
    <citation type="submission" date="2017-10" db="EMBL/GenBank/DDBJ databases">
        <title>Development of genomic resources for the powdery mildew, Erysiphe pulchra.</title>
        <authorList>
            <person name="Wadl P.A."/>
            <person name="Mack B.M."/>
            <person name="Moore G."/>
            <person name="Beltz S.B."/>
        </authorList>
    </citation>
    <scope>NUCLEOTIDE SEQUENCE [LARGE SCALE GENOMIC DNA]</scope>
    <source>
        <strain evidence="2">Cflorida</strain>
    </source>
</reference>
<dbReference type="EMBL" id="PEDP01001214">
    <property type="protein sequence ID" value="POS84028.1"/>
    <property type="molecule type" value="Genomic_DNA"/>
</dbReference>
<feature type="compositionally biased region" description="Low complexity" evidence="1">
    <location>
        <begin position="193"/>
        <end position="206"/>
    </location>
</feature>
<dbReference type="STRING" id="225359.A0A2S4PPR7"/>
<feature type="region of interest" description="Disordered" evidence="1">
    <location>
        <begin position="293"/>
        <end position="326"/>
    </location>
</feature>
<proteinExistence type="predicted"/>
<keyword evidence="3" id="KW-1185">Reference proteome</keyword>
<dbReference type="AlphaFoldDB" id="A0A2S4PPR7"/>
<evidence type="ECO:0000313" key="3">
    <source>
        <dbReference type="Proteomes" id="UP000237438"/>
    </source>
</evidence>
<feature type="compositionally biased region" description="Basic and acidic residues" evidence="1">
    <location>
        <begin position="210"/>
        <end position="222"/>
    </location>
</feature>
<comment type="caution">
    <text evidence="2">The sequence shown here is derived from an EMBL/GenBank/DDBJ whole genome shotgun (WGS) entry which is preliminary data.</text>
</comment>
<feature type="region of interest" description="Disordered" evidence="1">
    <location>
        <begin position="180"/>
        <end position="229"/>
    </location>
</feature>
<gene>
    <name evidence="2" type="ORF">EPUL_004548</name>
</gene>
<accession>A0A2S4PPR7</accession>
<evidence type="ECO:0000313" key="2">
    <source>
        <dbReference type="EMBL" id="POS84028.1"/>
    </source>
</evidence>
<name>A0A2S4PPR7_9PEZI</name>
<organism evidence="2 3">
    <name type="scientific">Erysiphe pulchra</name>
    <dbReference type="NCBI Taxonomy" id="225359"/>
    <lineage>
        <taxon>Eukaryota</taxon>
        <taxon>Fungi</taxon>
        <taxon>Dikarya</taxon>
        <taxon>Ascomycota</taxon>
        <taxon>Pezizomycotina</taxon>
        <taxon>Leotiomycetes</taxon>
        <taxon>Erysiphales</taxon>
        <taxon>Erysiphaceae</taxon>
        <taxon>Erysiphe</taxon>
    </lineage>
</organism>
<sequence length="408" mass="46807">MTQQSQNQKMLADVQDASELYSTLSELEESVLISNEEYNFYKTAGRQIRSVIAEIRLHTYTILRSKIMRPVDLIENFFMDQLENELCTAVRTSKRGLINLWNEIKNHPVFQNNLVCRQRHSLLQLAVALERFGSYGNGASLGRIARTYGIGQGTAIVYTKQVITAVRELRDQYLAWPDANRISNEEEEEEDSSGCSSESNSEFDSSSYEDEVKGRVAAESDKRKKQVLKRSRGIESGEEYFSWLVTFDHLSSLMAEIYFEEKSPNSYRQGRGDRRDVCHNYACSLGVAEPQVMSAHASDEGNQSNRHNQRNTDKIINSSPSPRYPKIRRPEKRVLSAHAQGKIDDWFNGTGIKLGFLEPHQAARVKRLVYTYQDLNSLELNELPLTDLYIHRVRLTKGTVPWNKPKQR</sequence>
<protein>
    <submittedName>
        <fullName evidence="2">Uncharacterized protein</fullName>
    </submittedName>
</protein>
<dbReference type="Proteomes" id="UP000237438">
    <property type="component" value="Unassembled WGS sequence"/>
</dbReference>
<dbReference type="OrthoDB" id="5340790at2759"/>